<dbReference type="SUPFAM" id="SSF52129">
    <property type="entry name" value="Caspase-like"/>
    <property type="match status" value="1"/>
</dbReference>
<dbReference type="EMBL" id="AZBU02000007">
    <property type="protein sequence ID" value="TKR70387.1"/>
    <property type="molecule type" value="Genomic_DNA"/>
</dbReference>
<dbReference type="Proteomes" id="UP000298663">
    <property type="component" value="Unassembled WGS sequence"/>
</dbReference>
<dbReference type="GO" id="GO:0006508">
    <property type="term" value="P:proteolysis"/>
    <property type="evidence" value="ECO:0007669"/>
    <property type="project" value="InterPro"/>
</dbReference>
<dbReference type="GO" id="GO:0004197">
    <property type="term" value="F:cysteine-type endopeptidase activity"/>
    <property type="evidence" value="ECO:0007669"/>
    <property type="project" value="InterPro"/>
</dbReference>
<organism evidence="2 8">
    <name type="scientific">Steinernema carpocapsae</name>
    <name type="common">Entomopathogenic nematode</name>
    <dbReference type="NCBI Taxonomy" id="34508"/>
    <lineage>
        <taxon>Eukaryota</taxon>
        <taxon>Metazoa</taxon>
        <taxon>Ecdysozoa</taxon>
        <taxon>Nematoda</taxon>
        <taxon>Chromadorea</taxon>
        <taxon>Rhabditida</taxon>
        <taxon>Tylenchina</taxon>
        <taxon>Panagrolaimomorpha</taxon>
        <taxon>Strongyloidoidea</taxon>
        <taxon>Steinernematidae</taxon>
        <taxon>Steinernema</taxon>
    </lineage>
</organism>
<evidence type="ECO:0000313" key="3">
    <source>
        <dbReference type="EMBL" id="TKR70382.1"/>
    </source>
</evidence>
<accession>A0A4U5MLR4</accession>
<dbReference type="EMBL" id="AZBU02000007">
    <property type="protein sequence ID" value="TKR70381.1"/>
    <property type="molecule type" value="Genomic_DNA"/>
</dbReference>
<evidence type="ECO:0000313" key="4">
    <source>
        <dbReference type="EMBL" id="TKR70384.1"/>
    </source>
</evidence>
<keyword evidence="8" id="KW-1185">Reference proteome</keyword>
<evidence type="ECO:0000313" key="5">
    <source>
        <dbReference type="EMBL" id="TKR70385.1"/>
    </source>
</evidence>
<comment type="caution">
    <text evidence="2">The sequence shown here is derived from an EMBL/GenBank/DDBJ whole genome shotgun (WGS) entry which is preliminary data.</text>
</comment>
<reference evidence="2" key="3">
    <citation type="journal article" date="2019" name="G3 (Bethesda)">
        <title>Hybrid Assembly of the Genome of the Entomopathogenic Nematode Steinernema carpocapsae Identifies the X-Chromosome.</title>
        <authorList>
            <person name="Serra L."/>
            <person name="Macchietto M."/>
            <person name="Macias-Munoz A."/>
            <person name="McGill C.J."/>
            <person name="Rodriguez I.M."/>
            <person name="Rodriguez B."/>
            <person name="Murad R."/>
            <person name="Mortazavi A."/>
        </authorList>
    </citation>
    <scope>NUCLEOTIDE SEQUENCE</scope>
    <source>
        <strain evidence="2">ALL</strain>
    </source>
</reference>
<dbReference type="Pfam" id="PF00656">
    <property type="entry name" value="Peptidase_C14"/>
    <property type="match status" value="1"/>
</dbReference>
<dbReference type="Gene3D" id="3.40.50.1460">
    <property type="match status" value="1"/>
</dbReference>
<evidence type="ECO:0000313" key="7">
    <source>
        <dbReference type="EMBL" id="TKR70387.1"/>
    </source>
</evidence>
<sequence length="198" mass="22291">MRAEIKMFCDRLGKRRSPFGLLIIKAHGDERGIAAPKEPGTFEVISLREIMETVTGTKPIIIFFSSCRGQKIHKVGATRGRPQNVKAHVAEEMVVKQRKHDTPLIVFASAQKGYLASNDRHIGCPMLHTIAKELENANLKSPARHGVRLTELLKETLQKRYNGRVSPCKAYDRETNSAVDQILQSDIVESHFDHEILL</sequence>
<evidence type="ECO:0000313" key="2">
    <source>
        <dbReference type="EMBL" id="TKR70381.1"/>
    </source>
</evidence>
<dbReference type="InterPro" id="IPR029030">
    <property type="entry name" value="Caspase-like_dom_sf"/>
</dbReference>
<reference evidence="2 8" key="2">
    <citation type="journal article" date="2015" name="Genome Biol.">
        <title>Comparative genomics of Steinernema reveals deeply conserved gene regulatory networks.</title>
        <authorList>
            <person name="Dillman A.R."/>
            <person name="Macchietto M."/>
            <person name="Porter C.F."/>
            <person name="Rogers A."/>
            <person name="Williams B."/>
            <person name="Antoshechkin I."/>
            <person name="Lee M.M."/>
            <person name="Goodwin Z."/>
            <person name="Lu X."/>
            <person name="Lewis E.E."/>
            <person name="Goodrich-Blair H."/>
            <person name="Stock S.P."/>
            <person name="Adams B.J."/>
            <person name="Sternberg P.W."/>
            <person name="Mortazavi A."/>
        </authorList>
    </citation>
    <scope>NUCLEOTIDE SEQUENCE [LARGE SCALE GENOMIC DNA]</scope>
    <source>
        <strain evidence="2 8">ALL</strain>
    </source>
</reference>
<proteinExistence type="predicted"/>
<feature type="domain" description="Peptidase C14 caspase" evidence="1">
    <location>
        <begin position="41"/>
        <end position="156"/>
    </location>
</feature>
<reference evidence="2" key="1">
    <citation type="submission" date="2013-11" db="EMBL/GenBank/DDBJ databases">
        <authorList>
            <person name="Sternberg P."/>
            <person name="Dillman A."/>
            <person name="Macchietto M."/>
        </authorList>
    </citation>
    <scope>NUCLEOTIDE SEQUENCE</scope>
    <source>
        <strain evidence="2">ALL</strain>
    </source>
</reference>
<gene>
    <name evidence="2" type="ORF">L596_022415</name>
    <name evidence="3" type="ORF">L596_022416</name>
    <name evidence="4" type="ORF">L596_022418</name>
    <name evidence="5" type="ORF">L596_022419</name>
    <name evidence="6" type="ORF">L596_022420</name>
    <name evidence="7" type="ORF">L596_022421</name>
</gene>
<evidence type="ECO:0000313" key="6">
    <source>
        <dbReference type="EMBL" id="TKR70386.1"/>
    </source>
</evidence>
<evidence type="ECO:0000313" key="8">
    <source>
        <dbReference type="Proteomes" id="UP000298663"/>
    </source>
</evidence>
<evidence type="ECO:0000259" key="1">
    <source>
        <dbReference type="Pfam" id="PF00656"/>
    </source>
</evidence>
<dbReference type="EMBL" id="AZBU02000007">
    <property type="protein sequence ID" value="TKR70386.1"/>
    <property type="molecule type" value="Genomic_DNA"/>
</dbReference>
<dbReference type="EMBL" id="AZBU02000007">
    <property type="protein sequence ID" value="TKR70384.1"/>
    <property type="molecule type" value="Genomic_DNA"/>
</dbReference>
<dbReference type="EMBL" id="AZBU02000007">
    <property type="protein sequence ID" value="TKR70385.1"/>
    <property type="molecule type" value="Genomic_DNA"/>
</dbReference>
<protein>
    <recommendedName>
        <fullName evidence="1">Peptidase C14 caspase domain-containing protein</fullName>
    </recommendedName>
</protein>
<dbReference type="AlphaFoldDB" id="A0A4U5MLR4"/>
<dbReference type="InterPro" id="IPR011600">
    <property type="entry name" value="Pept_C14_caspase"/>
</dbReference>
<name>A0A4U5MLR4_STECR</name>
<dbReference type="EMBL" id="AZBU02000007">
    <property type="protein sequence ID" value="TKR70382.1"/>
    <property type="molecule type" value="Genomic_DNA"/>
</dbReference>